<protein>
    <submittedName>
        <fullName evidence="13">Galectin 17</fullName>
    </submittedName>
</protein>
<keyword evidence="3" id="KW-0812">Transmembrane</keyword>
<dbReference type="GO" id="GO:0009897">
    <property type="term" value="C:external side of plasma membrane"/>
    <property type="evidence" value="ECO:0007669"/>
    <property type="project" value="TreeGrafter"/>
</dbReference>
<dbReference type="SUPFAM" id="SSF48726">
    <property type="entry name" value="Immunoglobulin"/>
    <property type="match status" value="1"/>
</dbReference>
<evidence type="ECO:0000256" key="9">
    <source>
        <dbReference type="ARBA" id="ARBA00023180"/>
    </source>
</evidence>
<feature type="chain" id="PRO_5026669559" evidence="11">
    <location>
        <begin position="26"/>
        <end position="277"/>
    </location>
</feature>
<keyword evidence="7" id="KW-1015">Disulfide bond</keyword>
<dbReference type="OrthoDB" id="8951452at2759"/>
<keyword evidence="12" id="KW-1185">Reference proteome</keyword>
<dbReference type="AlphaFoldDB" id="A0A6J2WNL1"/>
<keyword evidence="10" id="KW-0393">Immunoglobulin domain</keyword>
<dbReference type="GO" id="GO:0006955">
    <property type="term" value="P:immune response"/>
    <property type="evidence" value="ECO:0007669"/>
    <property type="project" value="TreeGrafter"/>
</dbReference>
<dbReference type="RefSeq" id="XP_030645142.1">
    <property type="nucleotide sequence ID" value="XM_030789282.1"/>
</dbReference>
<evidence type="ECO:0000256" key="3">
    <source>
        <dbReference type="ARBA" id="ARBA00022692"/>
    </source>
</evidence>
<feature type="signal peptide" evidence="11">
    <location>
        <begin position="1"/>
        <end position="25"/>
    </location>
</feature>
<dbReference type="GO" id="GO:0071222">
    <property type="term" value="P:cellular response to lipopolysaccharide"/>
    <property type="evidence" value="ECO:0007669"/>
    <property type="project" value="TreeGrafter"/>
</dbReference>
<keyword evidence="6" id="KW-0472">Membrane</keyword>
<dbReference type="InterPro" id="IPR013783">
    <property type="entry name" value="Ig-like_fold"/>
</dbReference>
<dbReference type="Proteomes" id="UP000504632">
    <property type="component" value="Chromosome 12"/>
</dbReference>
<dbReference type="GO" id="GO:0042130">
    <property type="term" value="P:negative regulation of T cell proliferation"/>
    <property type="evidence" value="ECO:0007669"/>
    <property type="project" value="TreeGrafter"/>
</dbReference>
<evidence type="ECO:0000313" key="12">
    <source>
        <dbReference type="Proteomes" id="UP000504632"/>
    </source>
</evidence>
<dbReference type="GO" id="GO:0007166">
    <property type="term" value="P:cell surface receptor signaling pathway"/>
    <property type="evidence" value="ECO:0007669"/>
    <property type="project" value="TreeGrafter"/>
</dbReference>
<keyword evidence="2" id="KW-1003">Cell membrane</keyword>
<dbReference type="GeneID" id="115825451"/>
<evidence type="ECO:0000256" key="8">
    <source>
        <dbReference type="ARBA" id="ARBA00023170"/>
    </source>
</evidence>
<dbReference type="PANTHER" id="PTHR25466:SF11">
    <property type="entry name" value="GALECTIN 17-RELATED"/>
    <property type="match status" value="1"/>
</dbReference>
<keyword evidence="5" id="KW-1133">Transmembrane helix</keyword>
<dbReference type="GO" id="GO:0042102">
    <property type="term" value="P:positive regulation of T cell proliferation"/>
    <property type="evidence" value="ECO:0007669"/>
    <property type="project" value="TreeGrafter"/>
</dbReference>
<comment type="subcellular location">
    <subcellularLocation>
        <location evidence="1">Cell membrane</location>
        <topology evidence="1">Single-pass type I membrane protein</topology>
    </subcellularLocation>
</comment>
<organism evidence="12 13">
    <name type="scientific">Chanos chanos</name>
    <name type="common">Milkfish</name>
    <name type="synonym">Mugil chanos</name>
    <dbReference type="NCBI Taxonomy" id="29144"/>
    <lineage>
        <taxon>Eukaryota</taxon>
        <taxon>Metazoa</taxon>
        <taxon>Chordata</taxon>
        <taxon>Craniata</taxon>
        <taxon>Vertebrata</taxon>
        <taxon>Euteleostomi</taxon>
        <taxon>Actinopterygii</taxon>
        <taxon>Neopterygii</taxon>
        <taxon>Teleostei</taxon>
        <taxon>Ostariophysi</taxon>
        <taxon>Gonorynchiformes</taxon>
        <taxon>Chanidae</taxon>
        <taxon>Chanos</taxon>
    </lineage>
</organism>
<evidence type="ECO:0000313" key="13">
    <source>
        <dbReference type="RefSeq" id="XP_030645142.1"/>
    </source>
</evidence>
<dbReference type="Gene3D" id="2.60.40.10">
    <property type="entry name" value="Immunoglobulins"/>
    <property type="match status" value="1"/>
</dbReference>
<gene>
    <name evidence="13" type="primary">igldcp</name>
</gene>
<keyword evidence="8" id="KW-0675">Receptor</keyword>
<dbReference type="InParanoid" id="A0A6J2WNL1"/>
<evidence type="ECO:0000256" key="6">
    <source>
        <dbReference type="ARBA" id="ARBA00023136"/>
    </source>
</evidence>
<dbReference type="InterPro" id="IPR036179">
    <property type="entry name" value="Ig-like_dom_sf"/>
</dbReference>
<evidence type="ECO:0000256" key="5">
    <source>
        <dbReference type="ARBA" id="ARBA00022989"/>
    </source>
</evidence>
<sequence>MQRTWSCSPCLVGLIICFGFSSVVCEVIMVSAVGLKVVLPCKWTWRMEQPSPGHKPYIQWQTLSETVFERMGREHFEGGGYEGRADVPEEMLDSGNCSLLLQDIRFSDAGRYESYLVVGQSSIKTRRFIQSVQLSVFDHKDTKTVKIGEKLELDLHTQQATTVVFQGGDNSEWKVVWNRDSKGPVSGEMRRRGMRVVMEQVGKSDAGIYKVLDSQGLALSTVTISVTETIESTVKETNLSEKQQMAVDRPVETMLDLFIFLHFTAPSSTSTAKRCIV</sequence>
<accession>A0A6J2WNL1</accession>
<keyword evidence="9" id="KW-0325">Glycoprotein</keyword>
<evidence type="ECO:0000256" key="10">
    <source>
        <dbReference type="ARBA" id="ARBA00023319"/>
    </source>
</evidence>
<evidence type="ECO:0000256" key="1">
    <source>
        <dbReference type="ARBA" id="ARBA00004251"/>
    </source>
</evidence>
<name>A0A6J2WNL1_CHACN</name>
<keyword evidence="4 11" id="KW-0732">Signal</keyword>
<evidence type="ECO:0000256" key="11">
    <source>
        <dbReference type="SAM" id="SignalP"/>
    </source>
</evidence>
<evidence type="ECO:0000256" key="7">
    <source>
        <dbReference type="ARBA" id="ARBA00023157"/>
    </source>
</evidence>
<dbReference type="PANTHER" id="PTHR25466">
    <property type="entry name" value="T-LYMPHOCYTE ACTIVATION ANTIGEN"/>
    <property type="match status" value="1"/>
</dbReference>
<evidence type="ECO:0000256" key="4">
    <source>
        <dbReference type="ARBA" id="ARBA00022729"/>
    </source>
</evidence>
<dbReference type="CTD" id="794824"/>
<proteinExistence type="predicted"/>
<evidence type="ECO:0000256" key="2">
    <source>
        <dbReference type="ARBA" id="ARBA00022475"/>
    </source>
</evidence>
<reference evidence="13" key="1">
    <citation type="submission" date="2025-08" db="UniProtKB">
        <authorList>
            <consortium name="RefSeq"/>
        </authorList>
    </citation>
    <scope>IDENTIFICATION</scope>
</reference>
<dbReference type="GO" id="GO:0031295">
    <property type="term" value="P:T cell costimulation"/>
    <property type="evidence" value="ECO:0007669"/>
    <property type="project" value="TreeGrafter"/>
</dbReference>
<dbReference type="InterPro" id="IPR051713">
    <property type="entry name" value="T-cell_Activation_Regulation"/>
</dbReference>